<protein>
    <submittedName>
        <fullName evidence="1">Uncharacterized protein</fullName>
    </submittedName>
</protein>
<evidence type="ECO:0000313" key="2">
    <source>
        <dbReference type="Proteomes" id="UP000076502"/>
    </source>
</evidence>
<organism evidence="1 2">
    <name type="scientific">Dufourea novaeangliae</name>
    <name type="common">Sweat bee</name>
    <dbReference type="NCBI Taxonomy" id="178035"/>
    <lineage>
        <taxon>Eukaryota</taxon>
        <taxon>Metazoa</taxon>
        <taxon>Ecdysozoa</taxon>
        <taxon>Arthropoda</taxon>
        <taxon>Hexapoda</taxon>
        <taxon>Insecta</taxon>
        <taxon>Pterygota</taxon>
        <taxon>Neoptera</taxon>
        <taxon>Endopterygota</taxon>
        <taxon>Hymenoptera</taxon>
        <taxon>Apocrita</taxon>
        <taxon>Aculeata</taxon>
        <taxon>Apoidea</taxon>
        <taxon>Anthophila</taxon>
        <taxon>Halictidae</taxon>
        <taxon>Rophitinae</taxon>
        <taxon>Dufourea</taxon>
    </lineage>
</organism>
<gene>
    <name evidence="1" type="ORF">WN55_05368</name>
</gene>
<dbReference type="AlphaFoldDB" id="A0A154PMP1"/>
<name>A0A154PMP1_DUFNO</name>
<dbReference type="EMBL" id="KQ434984">
    <property type="protein sequence ID" value="KZC13136.1"/>
    <property type="molecule type" value="Genomic_DNA"/>
</dbReference>
<reference evidence="1 2" key="1">
    <citation type="submission" date="2015-07" db="EMBL/GenBank/DDBJ databases">
        <title>The genome of Dufourea novaeangliae.</title>
        <authorList>
            <person name="Pan H."/>
            <person name="Kapheim K."/>
        </authorList>
    </citation>
    <scope>NUCLEOTIDE SEQUENCE [LARGE SCALE GENOMIC DNA]</scope>
    <source>
        <strain evidence="1">0120121106</strain>
        <tissue evidence="1">Whole body</tissue>
    </source>
</reference>
<evidence type="ECO:0000313" key="1">
    <source>
        <dbReference type="EMBL" id="KZC13136.1"/>
    </source>
</evidence>
<dbReference type="Proteomes" id="UP000076502">
    <property type="component" value="Unassembled WGS sequence"/>
</dbReference>
<accession>A0A154PMP1</accession>
<proteinExistence type="predicted"/>
<sequence length="66" mass="7647">MASRDHYYVYNHKISRNARLKNINDSFPAHSHSPSPSATEVSYLVKRFDGTLCKRKTKTREHGNQV</sequence>
<keyword evidence="2" id="KW-1185">Reference proteome</keyword>